<dbReference type="STRING" id="542762.A0A4S4E0U8"/>
<accession>A0A4S4E0U8</accession>
<dbReference type="EMBL" id="SDRB02009111">
    <property type="protein sequence ID" value="THG08736.1"/>
    <property type="molecule type" value="Genomic_DNA"/>
</dbReference>
<organism evidence="2 3">
    <name type="scientific">Camellia sinensis var. sinensis</name>
    <name type="common">China tea</name>
    <dbReference type="NCBI Taxonomy" id="542762"/>
    <lineage>
        <taxon>Eukaryota</taxon>
        <taxon>Viridiplantae</taxon>
        <taxon>Streptophyta</taxon>
        <taxon>Embryophyta</taxon>
        <taxon>Tracheophyta</taxon>
        <taxon>Spermatophyta</taxon>
        <taxon>Magnoliopsida</taxon>
        <taxon>eudicotyledons</taxon>
        <taxon>Gunneridae</taxon>
        <taxon>Pentapetalae</taxon>
        <taxon>asterids</taxon>
        <taxon>Ericales</taxon>
        <taxon>Theaceae</taxon>
        <taxon>Camellia</taxon>
    </lineage>
</organism>
<dbReference type="PANTHER" id="PTHR28080">
    <property type="entry name" value="PEROXISOMAL BIOGENESIS FACTOR 3"/>
    <property type="match status" value="1"/>
</dbReference>
<dbReference type="AlphaFoldDB" id="A0A4S4E0U8"/>
<evidence type="ECO:0000256" key="1">
    <source>
        <dbReference type="SAM" id="MobiDB-lite"/>
    </source>
</evidence>
<dbReference type="GO" id="GO:0005778">
    <property type="term" value="C:peroxisomal membrane"/>
    <property type="evidence" value="ECO:0007669"/>
    <property type="project" value="InterPro"/>
</dbReference>
<feature type="region of interest" description="Disordered" evidence="1">
    <location>
        <begin position="77"/>
        <end position="98"/>
    </location>
</feature>
<reference evidence="2 3" key="1">
    <citation type="journal article" date="2018" name="Proc. Natl. Acad. Sci. U.S.A.">
        <title>Draft genome sequence of Camellia sinensis var. sinensis provides insights into the evolution of the tea genome and tea quality.</title>
        <authorList>
            <person name="Wei C."/>
            <person name="Yang H."/>
            <person name="Wang S."/>
            <person name="Zhao J."/>
            <person name="Liu C."/>
            <person name="Gao L."/>
            <person name="Xia E."/>
            <person name="Lu Y."/>
            <person name="Tai Y."/>
            <person name="She G."/>
            <person name="Sun J."/>
            <person name="Cao H."/>
            <person name="Tong W."/>
            <person name="Gao Q."/>
            <person name="Li Y."/>
            <person name="Deng W."/>
            <person name="Jiang X."/>
            <person name="Wang W."/>
            <person name="Chen Q."/>
            <person name="Zhang S."/>
            <person name="Li H."/>
            <person name="Wu J."/>
            <person name="Wang P."/>
            <person name="Li P."/>
            <person name="Shi C."/>
            <person name="Zheng F."/>
            <person name="Jian J."/>
            <person name="Huang B."/>
            <person name="Shan D."/>
            <person name="Shi M."/>
            <person name="Fang C."/>
            <person name="Yue Y."/>
            <person name="Li F."/>
            <person name="Li D."/>
            <person name="Wei S."/>
            <person name="Han B."/>
            <person name="Jiang C."/>
            <person name="Yin Y."/>
            <person name="Xia T."/>
            <person name="Zhang Z."/>
            <person name="Bennetzen J.L."/>
            <person name="Zhao S."/>
            <person name="Wan X."/>
        </authorList>
    </citation>
    <scope>NUCLEOTIDE SEQUENCE [LARGE SCALE GENOMIC DNA]</scope>
    <source>
        <strain evidence="3">cv. Shuchazao</strain>
        <tissue evidence="2">Leaf</tissue>
    </source>
</reference>
<sequence>MHVSVYRVWASGLRASVQYCGYQACRHQSGSSSTIASNPVDIPQALWTRGRRLNRSEDLIDGQPVFHSLPPVVRTRPRKRSVSEQRLPEQWGQTENGKPPRQGFVLAIRLRRCSSSPLARFPLSHPWLFPSRGNKDSFQNENFMLGCQFLEAELQDMDRVLFGRMQAHFGNIQRIADTETLPHSMLYLSSRVAEELDLLHLTEQLIRGKGQSNSLSTSGKLELWEKLKILSFTRMVVSPWAMTMLSLYIRVQVNILGRHLYIDTARDLGSSHLLDEADLIDRNDQQQFLASADFLSNYGMPTLISNMQAAASEVLKGKQLKDLFNTTVLHETTVPILDMFMSMGSPHHWVDYLMPEDPVMRTVDGIAHGVISLTGRISDINFKAAEFPTLSNTTGLVDSVVYLVDAYDKERFAEAKKELDALHKKQQQY</sequence>
<evidence type="ECO:0000313" key="3">
    <source>
        <dbReference type="Proteomes" id="UP000306102"/>
    </source>
</evidence>
<dbReference type="GO" id="GO:0045046">
    <property type="term" value="P:protein import into peroxisome membrane"/>
    <property type="evidence" value="ECO:0007669"/>
    <property type="project" value="TreeGrafter"/>
</dbReference>
<proteinExistence type="predicted"/>
<protein>
    <submittedName>
        <fullName evidence="2">Uncharacterized protein</fullName>
    </submittedName>
</protein>
<dbReference type="PANTHER" id="PTHR28080:SF1">
    <property type="entry name" value="PEROXISOMAL BIOGENESIS FACTOR 3"/>
    <property type="match status" value="1"/>
</dbReference>
<comment type="caution">
    <text evidence="2">The sequence shown here is derived from an EMBL/GenBank/DDBJ whole genome shotgun (WGS) entry which is preliminary data.</text>
</comment>
<dbReference type="Pfam" id="PF04882">
    <property type="entry name" value="Peroxin-3"/>
    <property type="match status" value="1"/>
</dbReference>
<name>A0A4S4E0U8_CAMSN</name>
<evidence type="ECO:0000313" key="2">
    <source>
        <dbReference type="EMBL" id="THG08736.1"/>
    </source>
</evidence>
<gene>
    <name evidence="2" type="ORF">TEA_017399</name>
</gene>
<dbReference type="InterPro" id="IPR006966">
    <property type="entry name" value="Peroxin-3"/>
</dbReference>
<dbReference type="GO" id="GO:0030674">
    <property type="term" value="F:protein-macromolecule adaptor activity"/>
    <property type="evidence" value="ECO:0007669"/>
    <property type="project" value="TreeGrafter"/>
</dbReference>
<keyword evidence="3" id="KW-1185">Reference proteome</keyword>
<dbReference type="Proteomes" id="UP000306102">
    <property type="component" value="Unassembled WGS sequence"/>
</dbReference>